<dbReference type="PANTHER" id="PTHR35509">
    <property type="entry name" value="DOMAIN PROTEIN, PUTATIVE (DUF1995)-RELATED"/>
    <property type="match status" value="1"/>
</dbReference>
<dbReference type="AlphaFoldDB" id="A0A6M0RVC8"/>
<dbReference type="PANTHER" id="PTHR35509:SF1">
    <property type="entry name" value="DOMAIN PROTEIN, PUTATIVE (DUF1995)-RELATED"/>
    <property type="match status" value="1"/>
</dbReference>
<comment type="caution">
    <text evidence="2">The sequence shown here is derived from an EMBL/GenBank/DDBJ whole genome shotgun (WGS) entry which is preliminary data.</text>
</comment>
<protein>
    <submittedName>
        <fullName evidence="2">DUF1995 family protein</fullName>
    </submittedName>
</protein>
<sequence>MSDLPSSLEATIEQAIASTKAAIEDGIIRLQVEMVIPELKQQPIAERFLTLFQDLGLQFKVYFPDAGAAALARRDWDNPDFTIRGINEIQAAITPDDEAFLIVNPSAVEVQDVEKLCNEAQDRPVVLLNPQLEDVSIVGIGYAARQLRERFLSTLTSCYYYRPMTDSAVLRRHPQGWQVWQDVGDDYELKAELPERPSSEALEKILYGSEDTEGKAAPKPKKSLLGEVQKFLRALSQ</sequence>
<gene>
    <name evidence="2" type="ORF">DXZ20_29340</name>
</gene>
<dbReference type="InterPro" id="IPR018962">
    <property type="entry name" value="DUF1995"/>
</dbReference>
<dbReference type="RefSeq" id="WP_163662560.1">
    <property type="nucleotide sequence ID" value="NZ_QXHD01000004.1"/>
</dbReference>
<evidence type="ECO:0000259" key="1">
    <source>
        <dbReference type="Pfam" id="PF09353"/>
    </source>
</evidence>
<dbReference type="EMBL" id="QXHD01000004">
    <property type="protein sequence ID" value="NEZ59672.1"/>
    <property type="molecule type" value="Genomic_DNA"/>
</dbReference>
<feature type="domain" description="DUF1995" evidence="1">
    <location>
        <begin position="5"/>
        <end position="203"/>
    </location>
</feature>
<accession>A0A6M0RVC8</accession>
<evidence type="ECO:0000313" key="2">
    <source>
        <dbReference type="EMBL" id="NEZ59672.1"/>
    </source>
</evidence>
<keyword evidence="3" id="KW-1185">Reference proteome</keyword>
<evidence type="ECO:0000313" key="3">
    <source>
        <dbReference type="Proteomes" id="UP000481033"/>
    </source>
</evidence>
<organism evidence="2 3">
    <name type="scientific">Adonisia turfae CCMR0081</name>
    <dbReference type="NCBI Taxonomy" id="2292702"/>
    <lineage>
        <taxon>Bacteria</taxon>
        <taxon>Bacillati</taxon>
        <taxon>Cyanobacteriota</taxon>
        <taxon>Adonisia</taxon>
        <taxon>Adonisia turfae</taxon>
    </lineage>
</organism>
<dbReference type="InterPro" id="IPR053021">
    <property type="entry name" value="Chloroplast_ADK"/>
</dbReference>
<proteinExistence type="predicted"/>
<dbReference type="Proteomes" id="UP000481033">
    <property type="component" value="Unassembled WGS sequence"/>
</dbReference>
<reference evidence="2 3" key="1">
    <citation type="journal article" date="2020" name="Microb. Ecol.">
        <title>Ecogenomics of the Marine Benthic Filamentous Cyanobacterium Adonisia.</title>
        <authorList>
            <person name="Walter J.M."/>
            <person name="Coutinho F.H."/>
            <person name="Leomil L."/>
            <person name="Hargreaves P.I."/>
            <person name="Campeao M.E."/>
            <person name="Vieira V.V."/>
            <person name="Silva B.S."/>
            <person name="Fistarol G.O."/>
            <person name="Salomon P.S."/>
            <person name="Sawabe T."/>
            <person name="Mino S."/>
            <person name="Hosokawa M."/>
            <person name="Miyashita H."/>
            <person name="Maruyama F."/>
            <person name="van Verk M.C."/>
            <person name="Dutilh B.E."/>
            <person name="Thompson C.C."/>
            <person name="Thompson F.L."/>
        </authorList>
    </citation>
    <scope>NUCLEOTIDE SEQUENCE [LARGE SCALE GENOMIC DNA]</scope>
    <source>
        <strain evidence="2 3">CCMR0081</strain>
    </source>
</reference>
<name>A0A6M0RVC8_9CYAN</name>
<dbReference type="Pfam" id="PF09353">
    <property type="entry name" value="DUF1995"/>
    <property type="match status" value="1"/>
</dbReference>